<evidence type="ECO:0000256" key="4">
    <source>
        <dbReference type="HAMAP-Rule" id="MF_01609"/>
    </source>
</evidence>
<dbReference type="SUPFAM" id="SSF55931">
    <property type="entry name" value="Glutamine synthetase/guanido kinase"/>
    <property type="match status" value="1"/>
</dbReference>
<comment type="similarity">
    <text evidence="4">Belongs to the glutamate--cysteine ligase type 2 family. YbdK subfamily.</text>
</comment>
<dbReference type="GO" id="GO:0005524">
    <property type="term" value="F:ATP binding"/>
    <property type="evidence" value="ECO:0007669"/>
    <property type="project" value="UniProtKB-KW"/>
</dbReference>
<dbReference type="NCBIfam" id="TIGR02050">
    <property type="entry name" value="gshA_cyan_rel"/>
    <property type="match status" value="1"/>
</dbReference>
<organism evidence="5 6">
    <name type="scientific">Gimesia chilikensis</name>
    <dbReference type="NCBI Taxonomy" id="2605989"/>
    <lineage>
        <taxon>Bacteria</taxon>
        <taxon>Pseudomonadati</taxon>
        <taxon>Planctomycetota</taxon>
        <taxon>Planctomycetia</taxon>
        <taxon>Planctomycetales</taxon>
        <taxon>Planctomycetaceae</taxon>
        <taxon>Gimesia</taxon>
    </lineage>
</organism>
<dbReference type="Proteomes" id="UP000320421">
    <property type="component" value="Chromosome"/>
</dbReference>
<dbReference type="Gene3D" id="3.30.590.20">
    <property type="match status" value="1"/>
</dbReference>
<dbReference type="GO" id="GO:0042398">
    <property type="term" value="P:modified amino acid biosynthetic process"/>
    <property type="evidence" value="ECO:0007669"/>
    <property type="project" value="InterPro"/>
</dbReference>
<name>A0A517PHZ6_9PLAN</name>
<dbReference type="EC" id="6.3.2.2" evidence="4"/>
<keyword evidence="3 4" id="KW-0067">ATP-binding</keyword>
<keyword evidence="1 4" id="KW-0436">Ligase</keyword>
<comment type="catalytic activity">
    <reaction evidence="4">
        <text>L-cysteine + L-glutamate + ATP = gamma-L-glutamyl-L-cysteine + ADP + phosphate + H(+)</text>
        <dbReference type="Rhea" id="RHEA:13285"/>
        <dbReference type="ChEBI" id="CHEBI:15378"/>
        <dbReference type="ChEBI" id="CHEBI:29985"/>
        <dbReference type="ChEBI" id="CHEBI:30616"/>
        <dbReference type="ChEBI" id="CHEBI:35235"/>
        <dbReference type="ChEBI" id="CHEBI:43474"/>
        <dbReference type="ChEBI" id="CHEBI:58173"/>
        <dbReference type="ChEBI" id="CHEBI:456216"/>
        <dbReference type="EC" id="6.3.2.2"/>
    </reaction>
</comment>
<dbReference type="EMBL" id="CP036266">
    <property type="protein sequence ID" value="QDT19002.1"/>
    <property type="molecule type" value="Genomic_DNA"/>
</dbReference>
<dbReference type="PANTHER" id="PTHR36510">
    <property type="entry name" value="GLUTAMATE--CYSTEINE LIGASE 2-RELATED"/>
    <property type="match status" value="1"/>
</dbReference>
<dbReference type="PANTHER" id="PTHR36510:SF1">
    <property type="entry name" value="GLUTAMATE--CYSTEINE LIGASE 2-RELATED"/>
    <property type="match status" value="1"/>
</dbReference>
<accession>A0A517PHZ6</accession>
<dbReference type="InterPro" id="IPR011793">
    <property type="entry name" value="YbdK"/>
</dbReference>
<keyword evidence="6" id="KW-1185">Reference proteome</keyword>
<evidence type="ECO:0000256" key="1">
    <source>
        <dbReference type="ARBA" id="ARBA00022598"/>
    </source>
</evidence>
<dbReference type="GO" id="GO:0004357">
    <property type="term" value="F:glutamate-cysteine ligase activity"/>
    <property type="evidence" value="ECO:0007669"/>
    <property type="project" value="UniProtKB-EC"/>
</dbReference>
<dbReference type="InterPro" id="IPR006336">
    <property type="entry name" value="GCS2"/>
</dbReference>
<sequence length="371" mass="42331">MGTLSFARNDYPTLGVELELQLVDAETFALSNSVSELLSGLPEGMGQSIKPELMQSYLEINTGVCRTVSDVRKDLTRKLEAVTNVADELGLKLFWAATHPFSSWRDQKITVNDRYYELVELMQDVARRLVTFGLHVHVGVDSGDKAVMVCDRMLRYLPLLLALSSNSPFWENRNTGLHSNRSKIMEGLPTAGLPPNMRNYSEYTWLINHLISTGFINTIREIWWDIRPHHNFGTVEIRVCDMPANLEQVLSIAAFVQCLVKCISDEIDEGAYQLQHHPMMVQQNKWRATRYGIDASLVNSDSYQLYSVIDSTTHLVDLVSPMSERLECTDELQRIYDLVHNSGAKRQLAIMEETNDKREVVKRMIEENSLF</sequence>
<protein>
    <recommendedName>
        <fullName evidence="4">Putative glutamate--cysteine ligase 2</fullName>
        <ecNumber evidence="4">6.3.2.2</ecNumber>
    </recommendedName>
    <alternativeName>
        <fullName evidence="4">Gamma-glutamylcysteine synthetase 2</fullName>
        <shortName evidence="4">GCS 2</shortName>
        <shortName evidence="4">Gamma-GCS 2</shortName>
    </alternativeName>
</protein>
<reference evidence="5 6" key="1">
    <citation type="submission" date="2019-02" db="EMBL/GenBank/DDBJ databases">
        <title>Deep-cultivation of Planctomycetes and their phenomic and genomic characterization uncovers novel biology.</title>
        <authorList>
            <person name="Wiegand S."/>
            <person name="Jogler M."/>
            <person name="Boedeker C."/>
            <person name="Pinto D."/>
            <person name="Vollmers J."/>
            <person name="Rivas-Marin E."/>
            <person name="Kohn T."/>
            <person name="Peeters S.H."/>
            <person name="Heuer A."/>
            <person name="Rast P."/>
            <person name="Oberbeckmann S."/>
            <person name="Bunk B."/>
            <person name="Jeske O."/>
            <person name="Meyerdierks A."/>
            <person name="Storesund J.E."/>
            <person name="Kallscheuer N."/>
            <person name="Luecker S."/>
            <person name="Lage O.M."/>
            <person name="Pohl T."/>
            <person name="Merkel B.J."/>
            <person name="Hornburger P."/>
            <person name="Mueller R.-W."/>
            <person name="Bruemmer F."/>
            <person name="Labrenz M."/>
            <person name="Spormann A.M."/>
            <person name="Op den Camp H."/>
            <person name="Overmann J."/>
            <person name="Amann R."/>
            <person name="Jetten M.S.M."/>
            <person name="Mascher T."/>
            <person name="Medema M.H."/>
            <person name="Devos D.P."/>
            <person name="Kaster A.-K."/>
            <person name="Ovreas L."/>
            <person name="Rohde M."/>
            <person name="Galperin M.Y."/>
            <person name="Jogler C."/>
        </authorList>
    </citation>
    <scope>NUCLEOTIDE SEQUENCE [LARGE SCALE GENOMIC DNA]</scope>
    <source>
        <strain evidence="5 6">HG66A1</strain>
    </source>
</reference>
<dbReference type="RefSeq" id="WP_145180910.1">
    <property type="nucleotide sequence ID" value="NZ_CP036266.1"/>
</dbReference>
<evidence type="ECO:0000313" key="6">
    <source>
        <dbReference type="Proteomes" id="UP000320421"/>
    </source>
</evidence>
<dbReference type="HAMAP" id="MF_01609">
    <property type="entry name" value="Glu_cys_ligase_2"/>
    <property type="match status" value="1"/>
</dbReference>
<evidence type="ECO:0000256" key="2">
    <source>
        <dbReference type="ARBA" id="ARBA00022741"/>
    </source>
</evidence>
<evidence type="ECO:0000313" key="5">
    <source>
        <dbReference type="EMBL" id="QDT19002.1"/>
    </source>
</evidence>
<dbReference type="InterPro" id="IPR014746">
    <property type="entry name" value="Gln_synth/guanido_kin_cat_dom"/>
</dbReference>
<dbReference type="OrthoDB" id="9769628at2"/>
<dbReference type="Pfam" id="PF04107">
    <property type="entry name" value="GCS2"/>
    <property type="match status" value="1"/>
</dbReference>
<gene>
    <name evidence="5" type="primary">ybdK</name>
    <name evidence="5" type="ORF">HG66A1_07650</name>
</gene>
<comment type="function">
    <text evidence="4">ATP-dependent carboxylate-amine ligase which exhibits weak glutamate--cysteine ligase activity.</text>
</comment>
<dbReference type="AlphaFoldDB" id="A0A517PHZ6"/>
<proteinExistence type="inferred from homology"/>
<keyword evidence="2 4" id="KW-0547">Nucleotide-binding</keyword>
<evidence type="ECO:0000256" key="3">
    <source>
        <dbReference type="ARBA" id="ARBA00022840"/>
    </source>
</evidence>
<dbReference type="InterPro" id="IPR050141">
    <property type="entry name" value="GCL_type2/YbdK_subfam"/>
</dbReference>